<comment type="caution">
    <text evidence="1">The sequence shown here is derived from an EMBL/GenBank/DDBJ whole genome shotgun (WGS) entry which is preliminary data.</text>
</comment>
<organism evidence="1 2">
    <name type="scientific">Kaistella haifensis DSM 19056</name>
    <dbReference type="NCBI Taxonomy" id="1450526"/>
    <lineage>
        <taxon>Bacteria</taxon>
        <taxon>Pseudomonadati</taxon>
        <taxon>Bacteroidota</taxon>
        <taxon>Flavobacteriia</taxon>
        <taxon>Flavobacteriales</taxon>
        <taxon>Weeksellaceae</taxon>
        <taxon>Chryseobacterium group</taxon>
        <taxon>Kaistella</taxon>
    </lineage>
</organism>
<dbReference type="AlphaFoldDB" id="A0A246BBR4"/>
<evidence type="ECO:0000313" key="1">
    <source>
        <dbReference type="EMBL" id="OWK99110.1"/>
    </source>
</evidence>
<keyword evidence="2" id="KW-1185">Reference proteome</keyword>
<proteinExistence type="predicted"/>
<dbReference type="EMBL" id="JASZ02000003">
    <property type="protein sequence ID" value="OWK99110.1"/>
    <property type="molecule type" value="Genomic_DNA"/>
</dbReference>
<accession>A0A246BBR4</accession>
<gene>
    <name evidence="1" type="ORF">AP75_03055</name>
</gene>
<protein>
    <submittedName>
        <fullName evidence="1">Uncharacterized protein</fullName>
    </submittedName>
</protein>
<evidence type="ECO:0000313" key="2">
    <source>
        <dbReference type="Proteomes" id="UP000197587"/>
    </source>
</evidence>
<reference evidence="1 2" key="1">
    <citation type="submission" date="2017-05" db="EMBL/GenBank/DDBJ databases">
        <title>Genome of Chryseobacterium haifense.</title>
        <authorList>
            <person name="Newman J.D."/>
        </authorList>
    </citation>
    <scope>NUCLEOTIDE SEQUENCE [LARGE SCALE GENOMIC DNA]</scope>
    <source>
        <strain evidence="1 2">DSM 19056</strain>
    </source>
</reference>
<dbReference type="Proteomes" id="UP000197587">
    <property type="component" value="Unassembled WGS sequence"/>
</dbReference>
<sequence>MKIKNKKAGNHSDVGSLVFICENHTSNILEILFLGMYFFRFQGYKFCSAKIRFLNEIKK</sequence>
<name>A0A246BBR4_9FLAO</name>